<protein>
    <recommendedName>
        <fullName evidence="6">Peptidyl-prolyl cis-trans isomerase</fullName>
        <ecNumber evidence="6">5.2.1.8</ecNumber>
    </recommendedName>
</protein>
<evidence type="ECO:0000256" key="5">
    <source>
        <dbReference type="PROSITE-ProRule" id="PRU00277"/>
    </source>
</evidence>
<name>A0A096BC19_9BACT</name>
<evidence type="ECO:0000259" key="8">
    <source>
        <dbReference type="PROSITE" id="PS50059"/>
    </source>
</evidence>
<dbReference type="RefSeq" id="WP_052046441.1">
    <property type="nucleotide sequence ID" value="NZ_JRNS01000072.1"/>
</dbReference>
<accession>A0A096BC19</accession>
<keyword evidence="7" id="KW-0732">Signal</keyword>
<keyword evidence="3 5" id="KW-0697">Rotamase</keyword>
<feature type="chain" id="PRO_5001917940" description="Peptidyl-prolyl cis-trans isomerase" evidence="7">
    <location>
        <begin position="30"/>
        <end position="231"/>
    </location>
</feature>
<evidence type="ECO:0000313" key="9">
    <source>
        <dbReference type="EMBL" id="KGF56596.1"/>
    </source>
</evidence>
<comment type="catalytic activity">
    <reaction evidence="1 5 6">
        <text>[protein]-peptidylproline (omega=180) = [protein]-peptidylproline (omega=0)</text>
        <dbReference type="Rhea" id="RHEA:16237"/>
        <dbReference type="Rhea" id="RHEA-COMP:10747"/>
        <dbReference type="Rhea" id="RHEA-COMP:10748"/>
        <dbReference type="ChEBI" id="CHEBI:83833"/>
        <dbReference type="ChEBI" id="CHEBI:83834"/>
        <dbReference type="EC" id="5.2.1.8"/>
    </reaction>
</comment>
<proteinExistence type="inferred from homology"/>
<evidence type="ECO:0000256" key="3">
    <source>
        <dbReference type="ARBA" id="ARBA00023110"/>
    </source>
</evidence>
<dbReference type="EMBL" id="JRNS01000072">
    <property type="protein sequence ID" value="KGF56596.1"/>
    <property type="molecule type" value="Genomic_DNA"/>
</dbReference>
<dbReference type="AlphaFoldDB" id="A0A096BC19"/>
<evidence type="ECO:0000256" key="4">
    <source>
        <dbReference type="ARBA" id="ARBA00023235"/>
    </source>
</evidence>
<comment type="similarity">
    <text evidence="2 6">Belongs to the FKBP-type PPIase family.</text>
</comment>
<sequence>MTKNIKMLIRRAASVFCLGGMLFSAGLFTSCTEKDNTVEEFTNWQSKNETYWNKLYTTTQQKIKSGDTSWKIILNYTFQNQKQTSGSALTYSPEDYIIAHIEQAGAGTASPLYSDSVSMHYMGRLIPSTTYTSGLIFDKSWSNDTFNATTSRPAHSFIGLTYSSEGKAVSLVDGFTTALMSMHRGDHWTVYIPYQLGYGASASGMVPAYSTLIFDLRLVDFSHLGTKLKDS</sequence>
<comment type="caution">
    <text evidence="9">The sequence shown here is derived from an EMBL/GenBank/DDBJ whole genome shotgun (WGS) entry which is preliminary data.</text>
</comment>
<evidence type="ECO:0000313" key="10">
    <source>
        <dbReference type="Proteomes" id="UP000029578"/>
    </source>
</evidence>
<dbReference type="GO" id="GO:0003755">
    <property type="term" value="F:peptidyl-prolyl cis-trans isomerase activity"/>
    <property type="evidence" value="ECO:0007669"/>
    <property type="project" value="UniProtKB-UniRule"/>
</dbReference>
<dbReference type="PROSITE" id="PS51257">
    <property type="entry name" value="PROKAR_LIPOPROTEIN"/>
    <property type="match status" value="1"/>
</dbReference>
<dbReference type="Gene3D" id="3.10.50.40">
    <property type="match status" value="1"/>
</dbReference>
<feature type="signal peptide" evidence="7">
    <location>
        <begin position="1"/>
        <end position="29"/>
    </location>
</feature>
<gene>
    <name evidence="9" type="ORF">HMPREF0661_00895</name>
</gene>
<dbReference type="PANTHER" id="PTHR43811:SF19">
    <property type="entry name" value="39 KDA FK506-BINDING NUCLEAR PROTEIN"/>
    <property type="match status" value="1"/>
</dbReference>
<feature type="domain" description="PPIase FKBP-type" evidence="8">
    <location>
        <begin position="114"/>
        <end position="222"/>
    </location>
</feature>
<keyword evidence="4 5" id="KW-0413">Isomerase</keyword>
<evidence type="ECO:0000256" key="2">
    <source>
        <dbReference type="ARBA" id="ARBA00006577"/>
    </source>
</evidence>
<dbReference type="PANTHER" id="PTHR43811">
    <property type="entry name" value="FKBP-TYPE PEPTIDYL-PROLYL CIS-TRANS ISOMERASE FKPA"/>
    <property type="match status" value="1"/>
</dbReference>
<dbReference type="PROSITE" id="PS50059">
    <property type="entry name" value="FKBP_PPIASE"/>
    <property type="match status" value="1"/>
</dbReference>
<dbReference type="SUPFAM" id="SSF54534">
    <property type="entry name" value="FKBP-like"/>
    <property type="match status" value="1"/>
</dbReference>
<dbReference type="Pfam" id="PF00254">
    <property type="entry name" value="FKBP_C"/>
    <property type="match status" value="1"/>
</dbReference>
<dbReference type="EC" id="5.2.1.8" evidence="6"/>
<organism evidence="9 10">
    <name type="scientific">Prevotella melaninogenica DNF00666</name>
    <dbReference type="NCBI Taxonomy" id="1401073"/>
    <lineage>
        <taxon>Bacteria</taxon>
        <taxon>Pseudomonadati</taxon>
        <taxon>Bacteroidota</taxon>
        <taxon>Bacteroidia</taxon>
        <taxon>Bacteroidales</taxon>
        <taxon>Prevotellaceae</taxon>
        <taxon>Prevotella</taxon>
    </lineage>
</organism>
<evidence type="ECO:0000256" key="7">
    <source>
        <dbReference type="SAM" id="SignalP"/>
    </source>
</evidence>
<evidence type="ECO:0000256" key="6">
    <source>
        <dbReference type="RuleBase" id="RU003915"/>
    </source>
</evidence>
<dbReference type="InterPro" id="IPR046357">
    <property type="entry name" value="PPIase_dom_sf"/>
</dbReference>
<evidence type="ECO:0000256" key="1">
    <source>
        <dbReference type="ARBA" id="ARBA00000971"/>
    </source>
</evidence>
<dbReference type="InterPro" id="IPR001179">
    <property type="entry name" value="PPIase_FKBP_dom"/>
</dbReference>
<dbReference type="Proteomes" id="UP000029578">
    <property type="component" value="Unassembled WGS sequence"/>
</dbReference>
<reference evidence="9 10" key="1">
    <citation type="submission" date="2014-07" db="EMBL/GenBank/DDBJ databases">
        <authorList>
            <person name="McCorrison J."/>
            <person name="Sanka R."/>
            <person name="Torralba M."/>
            <person name="Gillis M."/>
            <person name="Haft D.H."/>
            <person name="Methe B."/>
            <person name="Sutton G."/>
            <person name="Nelson K.E."/>
        </authorList>
    </citation>
    <scope>NUCLEOTIDE SEQUENCE [LARGE SCALE GENOMIC DNA]</scope>
    <source>
        <strain evidence="9 10">DNF00666</strain>
    </source>
</reference>